<dbReference type="Pfam" id="PF00106">
    <property type="entry name" value="adh_short"/>
    <property type="match status" value="4"/>
</dbReference>
<gene>
    <name evidence="4" type="ORF">KUTeg_024113</name>
</gene>
<comment type="similarity">
    <text evidence="1">Belongs to the short-chain dehydrogenases/reductases (SDR) family.</text>
</comment>
<comment type="caution">
    <text evidence="4">The sequence shown here is derived from an EMBL/GenBank/DDBJ whole genome shotgun (WGS) entry which is preliminary data.</text>
</comment>
<dbReference type="PANTHER" id="PTHR43963">
    <property type="entry name" value="CARBONYL REDUCTASE 1-RELATED"/>
    <property type="match status" value="1"/>
</dbReference>
<dbReference type="InterPro" id="IPR002347">
    <property type="entry name" value="SDR_fam"/>
</dbReference>
<organism evidence="4 5">
    <name type="scientific">Tegillarca granosa</name>
    <name type="common">Malaysian cockle</name>
    <name type="synonym">Anadara granosa</name>
    <dbReference type="NCBI Taxonomy" id="220873"/>
    <lineage>
        <taxon>Eukaryota</taxon>
        <taxon>Metazoa</taxon>
        <taxon>Spiralia</taxon>
        <taxon>Lophotrochozoa</taxon>
        <taxon>Mollusca</taxon>
        <taxon>Bivalvia</taxon>
        <taxon>Autobranchia</taxon>
        <taxon>Pteriomorphia</taxon>
        <taxon>Arcoida</taxon>
        <taxon>Arcoidea</taxon>
        <taxon>Arcidae</taxon>
        <taxon>Tegillarca</taxon>
    </lineage>
</organism>
<protein>
    <recommendedName>
        <fullName evidence="6">Carbonyl reductase</fullName>
    </recommendedName>
</protein>
<dbReference type="EMBL" id="JARBDR010000923">
    <property type="protein sequence ID" value="KAJ8297582.1"/>
    <property type="molecule type" value="Genomic_DNA"/>
</dbReference>
<dbReference type="PANTHER" id="PTHR43963:SF4">
    <property type="entry name" value="CARBONYL REDUCTASE (NADPH)"/>
    <property type="match status" value="1"/>
</dbReference>
<evidence type="ECO:0000256" key="3">
    <source>
        <dbReference type="ARBA" id="ARBA00023002"/>
    </source>
</evidence>
<keyword evidence="5" id="KW-1185">Reference proteome</keyword>
<evidence type="ECO:0000256" key="1">
    <source>
        <dbReference type="ARBA" id="ARBA00006484"/>
    </source>
</evidence>
<keyword evidence="3" id="KW-0560">Oxidoreductase</keyword>
<evidence type="ECO:0000313" key="4">
    <source>
        <dbReference type="EMBL" id="KAJ8297582.1"/>
    </source>
</evidence>
<proteinExistence type="inferred from homology"/>
<name>A0ABQ9E1Z6_TEGGR</name>
<dbReference type="InterPro" id="IPR036291">
    <property type="entry name" value="NAD(P)-bd_dom_sf"/>
</dbReference>
<sequence length="554" mass="60640">MCKQFNGDVYLTARNEDLGKKAVEELKKEGCSPKFHQLDITNKSSIDKLKSFLQSTYGGLDILVNNAGIAYKGSKCFNAAQTGDHQKAGFANSSYGMSKVGVTVMTFIQQRQLNDKDDIIVNACCPGYVDTDMTSHKGTKTIDQGADTPLYLAMLPPNTKSPKGSNKGVARNEDLGKKAVEELKKEGCFPKFHQLDITDKSSIDKLKSFLQSTYGGLDILVNNAGIAYKAASTAPFSEQAEVTIRTNFTATLDVCNALFPLLRTHARNLSPYGMSKVGVTVMSFIQQRQLNDKDDIICCPGYVVTDMSSHKGTKTIDQGADTPLYLAMLPPNTKSPKARNEDLGKKAVEDLKKEGCSSKFHQLDITDKSSIDKLKSFLQSTYGGLDILVNNAGIAYKAASTAPFSEQAEVTIRTNFTATLDVCNALFPLLRPHARVVNVSSMVSEMAIKKCSSDMQKRFKDPNLTMNQLCDLIKKFVTDAKTGDHQKSGFPDSSYGMSKCCPGYVDTDMTSHKGHKTIDQGADTPLYLAMLPPNTKSPKGNFLSERKIKDWGNE</sequence>
<reference evidence="4 5" key="1">
    <citation type="submission" date="2022-12" db="EMBL/GenBank/DDBJ databases">
        <title>Chromosome-level genome of Tegillarca granosa.</title>
        <authorList>
            <person name="Kim J."/>
        </authorList>
    </citation>
    <scope>NUCLEOTIDE SEQUENCE [LARGE SCALE GENOMIC DNA]</scope>
    <source>
        <strain evidence="4">Teg-2019</strain>
        <tissue evidence="4">Adductor muscle</tissue>
    </source>
</reference>
<dbReference type="SUPFAM" id="SSF51735">
    <property type="entry name" value="NAD(P)-binding Rossmann-fold domains"/>
    <property type="match status" value="3"/>
</dbReference>
<dbReference type="PRINTS" id="PR00081">
    <property type="entry name" value="GDHRDH"/>
</dbReference>
<dbReference type="Proteomes" id="UP001217089">
    <property type="component" value="Unassembled WGS sequence"/>
</dbReference>
<evidence type="ECO:0000256" key="2">
    <source>
        <dbReference type="ARBA" id="ARBA00022857"/>
    </source>
</evidence>
<evidence type="ECO:0000313" key="5">
    <source>
        <dbReference type="Proteomes" id="UP001217089"/>
    </source>
</evidence>
<dbReference type="Gene3D" id="3.40.50.720">
    <property type="entry name" value="NAD(P)-binding Rossmann-like Domain"/>
    <property type="match status" value="4"/>
</dbReference>
<evidence type="ECO:0008006" key="6">
    <source>
        <dbReference type="Google" id="ProtNLM"/>
    </source>
</evidence>
<accession>A0ABQ9E1Z6</accession>
<keyword evidence="2" id="KW-0521">NADP</keyword>